<dbReference type="Gene3D" id="3.90.1210.10">
    <property type="entry name" value="Antifreeze-like/N-acetylneuraminic acid synthase C-terminal domain"/>
    <property type="match status" value="1"/>
</dbReference>
<evidence type="ECO:0000259" key="1">
    <source>
        <dbReference type="Pfam" id="PF03102"/>
    </source>
</evidence>
<protein>
    <submittedName>
        <fullName evidence="2">N-acetylneuraminic acid synthase</fullName>
    </submittedName>
</protein>
<dbReference type="InterPro" id="IPR013785">
    <property type="entry name" value="Aldolase_TIM"/>
</dbReference>
<accession>A0A553GY81</accession>
<comment type="caution">
    <text evidence="2">The sequence shown here is derived from an EMBL/GenBank/DDBJ whole genome shotgun (WGS) entry which is preliminary data.</text>
</comment>
<dbReference type="Gene3D" id="3.20.20.70">
    <property type="entry name" value="Aldolase class I"/>
    <property type="match status" value="1"/>
</dbReference>
<evidence type="ECO:0000313" key="2">
    <source>
        <dbReference type="EMBL" id="TRX74457.1"/>
    </source>
</evidence>
<sequence>MRNPNEIFEDLFVLELANNHWGRLDRGLRIVQQFSHPVRFNNVRAAIKLQFRDVERFVHKDFQDRADIRYVKKTLDTKLSEEDFGVLVDAIAKSGCIPMATPFDEQSVELCEKFNFPIIKMASSDINDWPLIERIAHTRRPVIASSGGASQKNLDDLVLFFENRDIPLAINHCVSLYPSEDHELELNQIDFLRNRYPGHVIGFSTHEYHDWTSSMLISYGKGARTWERHIDIDADGIPVSSYCSQPHQVDEWFRAYHKAREMCGGAGSQRRVLPTREVEYLDKLVRGVYARRELEEGYVVDHANFNEDFYLAIPLQKGQLSCREVLNGLTLSQTLPQDGALTLEQVEGPFINAGMRDVIKRRGL</sequence>
<proteinExistence type="predicted"/>
<dbReference type="PANTHER" id="PTHR42966:SF1">
    <property type="entry name" value="SIALIC ACID SYNTHASE"/>
    <property type="match status" value="1"/>
</dbReference>
<dbReference type="AlphaFoldDB" id="A0A553GY81"/>
<reference evidence="2 3" key="1">
    <citation type="submission" date="2019-07" db="EMBL/GenBank/DDBJ databases">
        <title>Pseudomonas mangiferae sp. nov., isolated from bark of mango tree in Thailand.</title>
        <authorList>
            <person name="Srisuk N."/>
            <person name="Anurat P."/>
        </authorList>
    </citation>
    <scope>NUCLEOTIDE SEQUENCE [LARGE SCALE GENOMIC DNA]</scope>
    <source>
        <strain evidence="2 3">DMKU_BBB3-04</strain>
    </source>
</reference>
<dbReference type="SUPFAM" id="SSF51569">
    <property type="entry name" value="Aldolase"/>
    <property type="match status" value="1"/>
</dbReference>
<dbReference type="OrthoDB" id="9781701at2"/>
<feature type="domain" description="PseI/NeuA/B-like" evidence="1">
    <location>
        <begin position="46"/>
        <end position="264"/>
    </location>
</feature>
<dbReference type="GO" id="GO:0016051">
    <property type="term" value="P:carbohydrate biosynthetic process"/>
    <property type="evidence" value="ECO:0007669"/>
    <property type="project" value="InterPro"/>
</dbReference>
<dbReference type="GO" id="GO:0047444">
    <property type="term" value="F:N-acylneuraminate-9-phosphate synthase activity"/>
    <property type="evidence" value="ECO:0007669"/>
    <property type="project" value="TreeGrafter"/>
</dbReference>
<dbReference type="Pfam" id="PF03102">
    <property type="entry name" value="NeuB"/>
    <property type="match status" value="1"/>
</dbReference>
<evidence type="ECO:0000313" key="3">
    <source>
        <dbReference type="Proteomes" id="UP000315235"/>
    </source>
</evidence>
<dbReference type="Proteomes" id="UP000315235">
    <property type="component" value="Unassembled WGS sequence"/>
</dbReference>
<organism evidence="2 3">
    <name type="scientific">Pseudomonas mangiferae</name>
    <dbReference type="NCBI Taxonomy" id="2593654"/>
    <lineage>
        <taxon>Bacteria</taxon>
        <taxon>Pseudomonadati</taxon>
        <taxon>Pseudomonadota</taxon>
        <taxon>Gammaproteobacteria</taxon>
        <taxon>Pseudomonadales</taxon>
        <taxon>Pseudomonadaceae</taxon>
        <taxon>Pseudomonas</taxon>
    </lineage>
</organism>
<dbReference type="EMBL" id="VJOY01000008">
    <property type="protein sequence ID" value="TRX74457.1"/>
    <property type="molecule type" value="Genomic_DNA"/>
</dbReference>
<dbReference type="PANTHER" id="PTHR42966">
    <property type="entry name" value="N-ACETYLNEURAMINATE SYNTHASE"/>
    <property type="match status" value="1"/>
</dbReference>
<dbReference type="InterPro" id="IPR051690">
    <property type="entry name" value="PseI-like"/>
</dbReference>
<keyword evidence="3" id="KW-1185">Reference proteome</keyword>
<gene>
    <name evidence="2" type="ORF">FM069_13020</name>
</gene>
<dbReference type="RefSeq" id="WP_143488785.1">
    <property type="nucleotide sequence ID" value="NZ_VJOY01000008.1"/>
</dbReference>
<name>A0A553GY81_9PSED</name>
<dbReference type="InterPro" id="IPR013132">
    <property type="entry name" value="PseI/NeuA/B-like_N"/>
</dbReference>